<dbReference type="Proteomes" id="UP000281553">
    <property type="component" value="Unassembled WGS sequence"/>
</dbReference>
<feature type="compositionally biased region" description="Low complexity" evidence="1">
    <location>
        <begin position="135"/>
        <end position="147"/>
    </location>
</feature>
<feature type="compositionally biased region" description="Polar residues" evidence="1">
    <location>
        <begin position="110"/>
        <end position="134"/>
    </location>
</feature>
<keyword evidence="3" id="KW-1185">Reference proteome</keyword>
<evidence type="ECO:0000313" key="3">
    <source>
        <dbReference type="Proteomes" id="UP000281553"/>
    </source>
</evidence>
<organism evidence="2 3">
    <name type="scientific">Dibothriocephalus latus</name>
    <name type="common">Fish tapeworm</name>
    <name type="synonym">Diphyllobothrium latum</name>
    <dbReference type="NCBI Taxonomy" id="60516"/>
    <lineage>
        <taxon>Eukaryota</taxon>
        <taxon>Metazoa</taxon>
        <taxon>Spiralia</taxon>
        <taxon>Lophotrochozoa</taxon>
        <taxon>Platyhelminthes</taxon>
        <taxon>Cestoda</taxon>
        <taxon>Eucestoda</taxon>
        <taxon>Diphyllobothriidea</taxon>
        <taxon>Diphyllobothriidae</taxon>
        <taxon>Dibothriocephalus</taxon>
    </lineage>
</organism>
<evidence type="ECO:0000313" key="2">
    <source>
        <dbReference type="EMBL" id="VDN19126.1"/>
    </source>
</evidence>
<dbReference type="AlphaFoldDB" id="A0A3P7PLK6"/>
<dbReference type="OrthoDB" id="674948at2759"/>
<dbReference type="EMBL" id="UYRU01069912">
    <property type="protein sequence ID" value="VDN19126.1"/>
    <property type="molecule type" value="Genomic_DNA"/>
</dbReference>
<evidence type="ECO:0000256" key="1">
    <source>
        <dbReference type="SAM" id="MobiDB-lite"/>
    </source>
</evidence>
<accession>A0A3P7PLK6</accession>
<reference evidence="2 3" key="1">
    <citation type="submission" date="2018-11" db="EMBL/GenBank/DDBJ databases">
        <authorList>
            <consortium name="Pathogen Informatics"/>
        </authorList>
    </citation>
    <scope>NUCLEOTIDE SEQUENCE [LARGE SCALE GENOMIC DNA]</scope>
</reference>
<feature type="region of interest" description="Disordered" evidence="1">
    <location>
        <begin position="110"/>
        <end position="182"/>
    </location>
</feature>
<feature type="compositionally biased region" description="Basic and acidic residues" evidence="1">
    <location>
        <begin position="155"/>
        <end position="171"/>
    </location>
</feature>
<protein>
    <submittedName>
        <fullName evidence="2">Uncharacterized protein</fullName>
    </submittedName>
</protein>
<proteinExistence type="predicted"/>
<sequence>MDDLRLCDIFPEIDEEELCELELEQPWVTEVFNSIEEKLYTDDLLTDVVSKNISKIENLDPEIYEFVNDMVVGDEVEVKNTPEAPVVTVSNPSNKWDPFICQDNLMNANSSETSSENLHLSPDLESNCSTSPFLSDSGVGSSGSDPSPNKRSKKSHIEREDPIETIKRSPSSEDCAVTPVSDASTNSAGRIHYVLQRGQTFIFQTDKPNGLNGQQRCKTGPAIVSLPSRVVEGSGKPVCTFALE</sequence>
<name>A0A3P7PLK6_DIBLA</name>
<gene>
    <name evidence="2" type="ORF">DILT_LOCUS13350</name>
</gene>